<dbReference type="InterPro" id="IPR041588">
    <property type="entry name" value="Integrase_H2C2"/>
</dbReference>
<comment type="similarity">
    <text evidence="1">Belongs to the beta type-B retroviral polymerase family. HERV class-II K(HML-2) pol subfamily.</text>
</comment>
<proteinExistence type="inferred from homology"/>
<dbReference type="InterPro" id="IPR043128">
    <property type="entry name" value="Rev_trsase/Diguanyl_cyclase"/>
</dbReference>
<dbReference type="SUPFAM" id="SSF56672">
    <property type="entry name" value="DNA/RNA polymerases"/>
    <property type="match status" value="1"/>
</dbReference>
<dbReference type="InterPro" id="IPR000477">
    <property type="entry name" value="RT_dom"/>
</dbReference>
<dbReference type="GO" id="GO:0003676">
    <property type="term" value="F:nucleic acid binding"/>
    <property type="evidence" value="ECO:0007669"/>
    <property type="project" value="InterPro"/>
</dbReference>
<gene>
    <name evidence="5" type="ORF">N1851_021775</name>
</gene>
<feature type="compositionally biased region" description="Basic and acidic residues" evidence="3">
    <location>
        <begin position="380"/>
        <end position="394"/>
    </location>
</feature>
<organism evidence="5 6">
    <name type="scientific">Merluccius polli</name>
    <name type="common">Benguela hake</name>
    <name type="synonym">Merluccius cadenati</name>
    <dbReference type="NCBI Taxonomy" id="89951"/>
    <lineage>
        <taxon>Eukaryota</taxon>
        <taxon>Metazoa</taxon>
        <taxon>Chordata</taxon>
        <taxon>Craniata</taxon>
        <taxon>Vertebrata</taxon>
        <taxon>Euteleostomi</taxon>
        <taxon>Actinopterygii</taxon>
        <taxon>Neopterygii</taxon>
        <taxon>Teleostei</taxon>
        <taxon>Neoteleostei</taxon>
        <taxon>Acanthomorphata</taxon>
        <taxon>Zeiogadaria</taxon>
        <taxon>Gadariae</taxon>
        <taxon>Gadiformes</taxon>
        <taxon>Gadoidei</taxon>
        <taxon>Merlucciidae</taxon>
        <taxon>Merluccius</taxon>
    </lineage>
</organism>
<dbReference type="InterPro" id="IPR008042">
    <property type="entry name" value="Retrotrans_Pao"/>
</dbReference>
<dbReference type="GO" id="GO:0015074">
    <property type="term" value="P:DNA integration"/>
    <property type="evidence" value="ECO:0007669"/>
    <property type="project" value="InterPro"/>
</dbReference>
<dbReference type="Pfam" id="PF00078">
    <property type="entry name" value="RVT_1"/>
    <property type="match status" value="1"/>
</dbReference>
<evidence type="ECO:0000313" key="5">
    <source>
        <dbReference type="EMBL" id="KAK0141260.1"/>
    </source>
</evidence>
<dbReference type="Pfam" id="PF18701">
    <property type="entry name" value="DUF5641"/>
    <property type="match status" value="1"/>
</dbReference>
<evidence type="ECO:0000313" key="6">
    <source>
        <dbReference type="Proteomes" id="UP001174136"/>
    </source>
</evidence>
<dbReference type="GO" id="GO:0004523">
    <property type="term" value="F:RNA-DNA hybrid ribonuclease activity"/>
    <property type="evidence" value="ECO:0007669"/>
    <property type="project" value="UniProtKB-EC"/>
</dbReference>
<dbReference type="AlphaFoldDB" id="A0AA47NXV8"/>
<comment type="caution">
    <text evidence="5">The sequence shown here is derived from an EMBL/GenBank/DDBJ whole genome shotgun (WGS) entry which is preliminary data.</text>
</comment>
<dbReference type="InterPro" id="IPR012337">
    <property type="entry name" value="RNaseH-like_sf"/>
</dbReference>
<dbReference type="Gene3D" id="3.30.70.270">
    <property type="match status" value="1"/>
</dbReference>
<dbReference type="Gene3D" id="3.10.10.10">
    <property type="entry name" value="HIV Type 1 Reverse Transcriptase, subunit A, domain 1"/>
    <property type="match status" value="1"/>
</dbReference>
<dbReference type="PROSITE" id="PS50994">
    <property type="entry name" value="INTEGRASE"/>
    <property type="match status" value="1"/>
</dbReference>
<dbReference type="PANTHER" id="PTHR47331">
    <property type="entry name" value="PHD-TYPE DOMAIN-CONTAINING PROTEIN"/>
    <property type="match status" value="1"/>
</dbReference>
<dbReference type="Proteomes" id="UP001174136">
    <property type="component" value="Unassembled WGS sequence"/>
</dbReference>
<dbReference type="InterPro" id="IPR040676">
    <property type="entry name" value="DUF5641"/>
</dbReference>
<dbReference type="PANTHER" id="PTHR47331:SF5">
    <property type="entry name" value="RIBONUCLEASE H"/>
    <property type="match status" value="1"/>
</dbReference>
<dbReference type="Gene3D" id="3.30.420.10">
    <property type="entry name" value="Ribonuclease H-like superfamily/Ribonuclease H"/>
    <property type="match status" value="1"/>
</dbReference>
<evidence type="ECO:0000256" key="1">
    <source>
        <dbReference type="ARBA" id="ARBA00010879"/>
    </source>
</evidence>
<evidence type="ECO:0000259" key="4">
    <source>
        <dbReference type="PROSITE" id="PS50994"/>
    </source>
</evidence>
<evidence type="ECO:0000256" key="2">
    <source>
        <dbReference type="ARBA" id="ARBA00012180"/>
    </source>
</evidence>
<accession>A0AA47NXV8</accession>
<feature type="domain" description="Integrase catalytic" evidence="4">
    <location>
        <begin position="621"/>
        <end position="800"/>
    </location>
</feature>
<name>A0AA47NXV8_MERPO</name>
<keyword evidence="6" id="KW-1185">Reference proteome</keyword>
<evidence type="ECO:0000256" key="3">
    <source>
        <dbReference type="SAM" id="MobiDB-lite"/>
    </source>
</evidence>
<dbReference type="Pfam" id="PF05380">
    <property type="entry name" value="Peptidase_A17"/>
    <property type="match status" value="1"/>
</dbReference>
<dbReference type="InterPro" id="IPR036397">
    <property type="entry name" value="RNaseH_sf"/>
</dbReference>
<dbReference type="EC" id="3.1.26.4" evidence="2"/>
<dbReference type="InterPro" id="IPR043502">
    <property type="entry name" value="DNA/RNA_pol_sf"/>
</dbReference>
<dbReference type="EMBL" id="JAOPHQ010003979">
    <property type="protein sequence ID" value="KAK0141260.1"/>
    <property type="molecule type" value="Genomic_DNA"/>
</dbReference>
<dbReference type="Pfam" id="PF17921">
    <property type="entry name" value="Integrase_H2C2"/>
    <property type="match status" value="1"/>
</dbReference>
<dbReference type="SUPFAM" id="SSF53098">
    <property type="entry name" value="Ribonuclease H-like"/>
    <property type="match status" value="1"/>
</dbReference>
<feature type="region of interest" description="Disordered" evidence="3">
    <location>
        <begin position="379"/>
        <end position="423"/>
    </location>
</feature>
<protein>
    <recommendedName>
        <fullName evidence="2">ribonuclease H</fullName>
        <ecNumber evidence="2">3.1.26.4</ecNumber>
    </recommendedName>
</protein>
<reference evidence="5" key="1">
    <citation type="journal article" date="2023" name="Front. Mar. Sci.">
        <title>A new Merluccius polli reference genome to investigate the effects of global change in West African waters.</title>
        <authorList>
            <person name="Mateo J.L."/>
            <person name="Blanco-Fernandez C."/>
            <person name="Garcia-Vazquez E."/>
            <person name="Machado-Schiaffino G."/>
        </authorList>
    </citation>
    <scope>NUCLEOTIDE SEQUENCE</scope>
    <source>
        <strain evidence="5">C29</strain>
        <tissue evidence="5">Fin</tissue>
    </source>
</reference>
<dbReference type="InterPro" id="IPR001584">
    <property type="entry name" value="Integrase_cat-core"/>
</dbReference>
<sequence length="866" mass="99001">MFHQVRLLPEDRPLLRFLWRDLKVGEGPRVFEWQVLPFGTTCSPCCATYALQRHVTDHCQPEDIMRFSVNHCFYVDNCLQSVRTPEEAKQLVDRLRDLLSSAGLDLRQWACNKPSVLDHLPQEARSQSLDLWLAQDKTNPQESTLGLSWNWERDSLSYKHRPVSYDAPTLRNIYKVLASQYDPLGYLLPFSTRAKLIIRQLCDKQRGWDDPNLPATLLRAWSNWEDELQFLPLLTFPRAYVPTDLHLEAVTQEVHVFADASEQAYGAVAYLRTATKEGRIHLSFILAHSRVAPKRVHSIPRLELCAALVAAQLASLLIKELTLEVAHTTLWSDSTTVLTWLHSQSCRFKVFVGARVAEIQELTEACTWRYVDTDQNPADDLTRGKTLQELKDPNRWSQGPPFLLRSPDSWPERPNAEPPGDQAELRKTAFCGATVTSPTDCGPGDKIYSSWQELLDDTVKELRGATLSSTPPTAEDYQRAETEILLRSQKQSFPEDYQLLAGGKPVSPSSRLRTLAPILDSTSGLIRVGGRLRRLEELDVPLHPVVLDATHPVTHLLVQKYDSDLHHPGPERVFSELRRSFWIIRGREAVRKHQRACAECQRWRGQPSIPRMADLPEARLRLYKPPFYSTGMDCFGPMMVTVGRRQEKRWGIIFKCLTTRAVHLDLLRNMDSDAYLMALRQFIARRGTTAELWSDQGTNFKGAERELREAFENMVPVLQQRLAREKIKFNFNPPAAPHFGGVREREVRSVKSAWIRHSQILADQFWSRFIREYLPGLQTRQKWQSSPPDLQDEAVIMLVEPQLPRAQWPVGRVVKVHRSDDGCVRSADVNIKGHIFTRPVARLVMLPALPPGEEDPPPTSRPSKTD</sequence>